<dbReference type="Proteomes" id="UP000004277">
    <property type="component" value="Unassembled WGS sequence"/>
</dbReference>
<keyword evidence="2" id="KW-1185">Reference proteome</keyword>
<organism evidence="1 2">
    <name type="scientific">Imbroritus primus</name>
    <dbReference type="NCBI Taxonomy" id="3058603"/>
    <lineage>
        <taxon>Bacteria</taxon>
        <taxon>Pseudomonadati</taxon>
        <taxon>Pseudomonadota</taxon>
        <taxon>Betaproteobacteria</taxon>
        <taxon>Burkholderiales</taxon>
        <taxon>Burkholderiaceae</taxon>
        <taxon>Imbroritus</taxon>
    </lineage>
</organism>
<evidence type="ECO:0000313" key="2">
    <source>
        <dbReference type="Proteomes" id="UP000004277"/>
    </source>
</evidence>
<accession>A0ACD3SMK0</accession>
<name>A0ACD3SMK0_9BURK</name>
<gene>
    <name evidence="1" type="ORF">MW7_012445</name>
</gene>
<comment type="caution">
    <text evidence="1">The sequence shown here is derived from an EMBL/GenBank/DDBJ whole genome shotgun (WGS) entry which is preliminary data.</text>
</comment>
<sequence length="367" mass="39803">MQDWIECEVQGGIGYLTMARPQALNALSHSMLLTMRDTLRAWESDPAVHAVIIAGAGGKAFCAGGDIRFFHQMAASWDTVLEQYFVDEYSLDHAIHLYSKPVVALMDGVVMGGGMGVAQGAHLRLVTERTKMAMPETNIGLFPDVGGGWFLAQAPGHVGEYLGVTGAVIGAAEALYAGLADDYLPFAALQGVLAHLRDQTFTDGDSVLAAFRDACAPHRADLSVMSNVLAARRTQIDRHFAAPDVPTILASLSQDECEWSRQTQSMIRTRSPLMMCVALEQVRRARAYSVTEELQAELGMMRHVFHGGDGGEGIRALAIDKDHRPAWQHAEVDAVSREEVGRFFASPWSAATHPLQNLAPARGRHAA</sequence>
<reference evidence="1" key="1">
    <citation type="submission" date="2019-05" db="EMBL/GenBank/DDBJ databases">
        <title>Revised genome assembly of Burkholderiaceae (previously Ralstonia) sp. PBA.</title>
        <authorList>
            <person name="Gan H.M."/>
        </authorList>
    </citation>
    <scope>NUCLEOTIDE SEQUENCE</scope>
    <source>
        <strain evidence="1">PBA</strain>
    </source>
</reference>
<dbReference type="EMBL" id="AKCV02000023">
    <property type="protein sequence ID" value="TMS57408.1"/>
    <property type="molecule type" value="Genomic_DNA"/>
</dbReference>
<proteinExistence type="predicted"/>
<evidence type="ECO:0000313" key="1">
    <source>
        <dbReference type="EMBL" id="TMS57408.1"/>
    </source>
</evidence>
<protein>
    <submittedName>
        <fullName evidence="1">Enoyl-CoA hydratase/isomerase family protein</fullName>
    </submittedName>
</protein>